<feature type="domain" description="Peptidase S9 prolyl oligopeptidase catalytic" evidence="1">
    <location>
        <begin position="10"/>
        <end position="205"/>
    </location>
</feature>
<dbReference type="GO" id="GO:0008239">
    <property type="term" value="F:dipeptidyl-peptidase activity"/>
    <property type="evidence" value="ECO:0007669"/>
    <property type="project" value="TreeGrafter"/>
</dbReference>
<proteinExistence type="predicted"/>
<dbReference type="WBParaSite" id="GPUH_0001325301-mRNA-1">
    <property type="protein sequence ID" value="GPUH_0001325301-mRNA-1"/>
    <property type="gene ID" value="GPUH_0001325301"/>
</dbReference>
<dbReference type="InterPro" id="IPR050278">
    <property type="entry name" value="Serine_Prot_S9B/DPPIV"/>
</dbReference>
<accession>A0A183DWZ7</accession>
<organism evidence="2">
    <name type="scientific">Gongylonema pulchrum</name>
    <dbReference type="NCBI Taxonomy" id="637853"/>
    <lineage>
        <taxon>Eukaryota</taxon>
        <taxon>Metazoa</taxon>
        <taxon>Ecdysozoa</taxon>
        <taxon>Nematoda</taxon>
        <taxon>Chromadorea</taxon>
        <taxon>Rhabditida</taxon>
        <taxon>Spirurina</taxon>
        <taxon>Spiruromorpha</taxon>
        <taxon>Spiruroidea</taxon>
        <taxon>Gongylonematidae</taxon>
        <taxon>Gongylonema</taxon>
    </lineage>
</organism>
<dbReference type="Pfam" id="PF00326">
    <property type="entry name" value="Peptidase_S9"/>
    <property type="match status" value="1"/>
</dbReference>
<evidence type="ECO:0000313" key="2">
    <source>
        <dbReference type="WBParaSite" id="GPUH_0001325301-mRNA-1"/>
    </source>
</evidence>
<dbReference type="SUPFAM" id="SSF53474">
    <property type="entry name" value="alpha/beta-Hydrolases"/>
    <property type="match status" value="1"/>
</dbReference>
<dbReference type="Gene3D" id="3.40.50.1820">
    <property type="entry name" value="alpha/beta hydrolase"/>
    <property type="match status" value="1"/>
</dbReference>
<dbReference type="AlphaFoldDB" id="A0A183DWZ7"/>
<dbReference type="PANTHER" id="PTHR11731:SF193">
    <property type="entry name" value="DIPEPTIDYL PEPTIDASE 9"/>
    <property type="match status" value="1"/>
</dbReference>
<sequence length="221" mass="24756">LFRWVGFRKFTSLGYAVLLIDGRGSSNRGLSFEAAIKNRLGTVEIEDQVEGLREVAKRADGLLDLRRVAIMGWSYGGYLALLCLAKCPEVYRAAIVGGAVTCWQLYDTAYTERYLGLPSDPVYKDSSVLKYINQLPNEVDRLLIVHGLIDDNVHFSHTGRLIEALIQAGKPHRLQIFPSERHGIRSIEACEFHDACMLSFLSRALSIDNTESNLVDDLQKP</sequence>
<protein>
    <submittedName>
        <fullName evidence="2">Peptidase_S9 domain-containing protein</fullName>
    </submittedName>
</protein>
<dbReference type="GO" id="GO:0006508">
    <property type="term" value="P:proteolysis"/>
    <property type="evidence" value="ECO:0007669"/>
    <property type="project" value="InterPro"/>
</dbReference>
<dbReference type="InterPro" id="IPR029058">
    <property type="entry name" value="AB_hydrolase_fold"/>
</dbReference>
<dbReference type="PANTHER" id="PTHR11731">
    <property type="entry name" value="PROTEASE FAMILY S9B,C DIPEPTIDYL-PEPTIDASE IV-RELATED"/>
    <property type="match status" value="1"/>
</dbReference>
<dbReference type="InterPro" id="IPR001375">
    <property type="entry name" value="Peptidase_S9_cat"/>
</dbReference>
<evidence type="ECO:0000259" key="1">
    <source>
        <dbReference type="Pfam" id="PF00326"/>
    </source>
</evidence>
<dbReference type="GO" id="GO:0008236">
    <property type="term" value="F:serine-type peptidase activity"/>
    <property type="evidence" value="ECO:0007669"/>
    <property type="project" value="InterPro"/>
</dbReference>
<name>A0A183DWZ7_9BILA</name>
<reference evidence="2" key="1">
    <citation type="submission" date="2016-06" db="UniProtKB">
        <authorList>
            <consortium name="WormBaseParasite"/>
        </authorList>
    </citation>
    <scope>IDENTIFICATION</scope>
</reference>